<dbReference type="InterPro" id="IPR016166">
    <property type="entry name" value="FAD-bd_PCMH"/>
</dbReference>
<keyword evidence="4" id="KW-0560">Oxidoreductase</keyword>
<dbReference type="Gene3D" id="3.40.462.20">
    <property type="match status" value="1"/>
</dbReference>
<keyword evidence="3" id="KW-0274">FAD</keyword>
<dbReference type="InParanoid" id="K1X9I3"/>
<reference evidence="7 8" key="1">
    <citation type="journal article" date="2012" name="BMC Genomics">
        <title>Sequencing the genome of Marssonina brunnea reveals fungus-poplar co-evolution.</title>
        <authorList>
            <person name="Zhu S."/>
            <person name="Cao Y.-Z."/>
            <person name="Jiang C."/>
            <person name="Tan B.-Y."/>
            <person name="Wang Z."/>
            <person name="Feng S."/>
            <person name="Zhang L."/>
            <person name="Su X.-H."/>
            <person name="Brejova B."/>
            <person name="Vinar T."/>
            <person name="Xu M."/>
            <person name="Wang M.-X."/>
            <person name="Zhang S.-G."/>
            <person name="Huang M.-R."/>
            <person name="Wu R."/>
            <person name="Zhou Y."/>
        </authorList>
    </citation>
    <scope>NUCLEOTIDE SEQUENCE [LARGE SCALE GENOMIC DNA]</scope>
    <source>
        <strain evidence="7 8">MB_m1</strain>
    </source>
</reference>
<name>K1X9I3_MARBU</name>
<dbReference type="AlphaFoldDB" id="K1X9I3"/>
<dbReference type="OrthoDB" id="2151789at2759"/>
<evidence type="ECO:0000259" key="6">
    <source>
        <dbReference type="PROSITE" id="PS51387"/>
    </source>
</evidence>
<keyword evidence="8" id="KW-1185">Reference proteome</keyword>
<keyword evidence="5" id="KW-0732">Signal</keyword>
<dbReference type="PANTHER" id="PTHR42973:SF54">
    <property type="entry name" value="FAD-BINDING PCMH-TYPE DOMAIN-CONTAINING PROTEIN"/>
    <property type="match status" value="1"/>
</dbReference>
<dbReference type="Gene3D" id="3.30.43.10">
    <property type="entry name" value="Uridine Diphospho-n-acetylenolpyruvylglucosamine Reductase, domain 2"/>
    <property type="match status" value="1"/>
</dbReference>
<gene>
    <name evidence="7" type="ORF">MBM_04264</name>
</gene>
<evidence type="ECO:0000256" key="4">
    <source>
        <dbReference type="ARBA" id="ARBA00023002"/>
    </source>
</evidence>
<evidence type="ECO:0000313" key="7">
    <source>
        <dbReference type="EMBL" id="EKD17403.1"/>
    </source>
</evidence>
<dbReference type="EMBL" id="JH921436">
    <property type="protein sequence ID" value="EKD17403.1"/>
    <property type="molecule type" value="Genomic_DNA"/>
</dbReference>
<dbReference type="Pfam" id="PF01565">
    <property type="entry name" value="FAD_binding_4"/>
    <property type="match status" value="1"/>
</dbReference>
<dbReference type="SUPFAM" id="SSF56176">
    <property type="entry name" value="FAD-binding/transporter-associated domain-like"/>
    <property type="match status" value="1"/>
</dbReference>
<accession>K1X9I3</accession>
<sequence>MPTAIAQLLLPGLFLGLPCLAQYAYGAPSAAATCETISSALPGKVENQNSSIFKETTTYWSARQDLTPGCVVLPTCAEDVAKALVLVTNMSTPFTVKSGGHSGFDAASSIQGGVLISLEMMNSIEIADDLGTVAIGPGNRWINVTQAVEPHGIAVVGGRSPLVGVSGFLLGGGLSFLLGKRGLGCDNIRNFQVALVSGEIVDANPSQNPDLYWALRGGGGSSFGIVTRFDLEAYEQGDIWSRLSVWTIETVNSVLHTFTKVAREMMHSGLDPDAHMMFGINFAGPDTASPKTMVFGFHLNLSSPYAPGGEFDTMASFGDPALPGALLNTSQVMGLSDTILRTTSAGGGFGNRESWYSTSISDRADSDAFMDKLIAAFTTWGADVRAQMTARGDMLNMSMVFQPLTNPALEAMQRNGGNPTGLRPKEFPTYIVSFPTSWSLAANDDFLDASMQKFVSDLDAMAKADGCGAGYEYMNYAGKFQSRNGTVIASYGPENQERLRAIAKKYDPQDQLRTLWTGYHKP</sequence>
<dbReference type="eggNOG" id="KOG1231">
    <property type="taxonomic scope" value="Eukaryota"/>
</dbReference>
<dbReference type="RefSeq" id="XP_007292153.1">
    <property type="nucleotide sequence ID" value="XM_007292091.1"/>
</dbReference>
<dbReference type="InterPro" id="IPR016169">
    <property type="entry name" value="FAD-bd_PCMH_sub2"/>
</dbReference>
<feature type="domain" description="FAD-binding PCMH-type" evidence="6">
    <location>
        <begin position="64"/>
        <end position="236"/>
    </location>
</feature>
<evidence type="ECO:0000256" key="3">
    <source>
        <dbReference type="ARBA" id="ARBA00022827"/>
    </source>
</evidence>
<evidence type="ECO:0000313" key="8">
    <source>
        <dbReference type="Proteomes" id="UP000006753"/>
    </source>
</evidence>
<dbReference type="GO" id="GO:0016491">
    <property type="term" value="F:oxidoreductase activity"/>
    <property type="evidence" value="ECO:0007669"/>
    <property type="project" value="UniProtKB-KW"/>
</dbReference>
<dbReference type="InterPro" id="IPR036318">
    <property type="entry name" value="FAD-bd_PCMH-like_sf"/>
</dbReference>
<dbReference type="InterPro" id="IPR050416">
    <property type="entry name" value="FAD-linked_Oxidoreductase"/>
</dbReference>
<evidence type="ECO:0000256" key="5">
    <source>
        <dbReference type="SAM" id="SignalP"/>
    </source>
</evidence>
<comment type="similarity">
    <text evidence="1">Belongs to the oxygen-dependent FAD-linked oxidoreductase family.</text>
</comment>
<evidence type="ECO:0000256" key="2">
    <source>
        <dbReference type="ARBA" id="ARBA00022630"/>
    </source>
</evidence>
<dbReference type="Gene3D" id="3.30.465.10">
    <property type="match status" value="1"/>
</dbReference>
<proteinExistence type="inferred from homology"/>
<dbReference type="OMA" id="TFESACA"/>
<dbReference type="HOGENOM" id="CLU_018354_1_2_1"/>
<feature type="signal peptide" evidence="5">
    <location>
        <begin position="1"/>
        <end position="26"/>
    </location>
</feature>
<dbReference type="PROSITE" id="PS51387">
    <property type="entry name" value="FAD_PCMH"/>
    <property type="match status" value="1"/>
</dbReference>
<dbReference type="GO" id="GO:0071949">
    <property type="term" value="F:FAD binding"/>
    <property type="evidence" value="ECO:0007669"/>
    <property type="project" value="InterPro"/>
</dbReference>
<dbReference type="InterPro" id="IPR016167">
    <property type="entry name" value="FAD-bd_PCMH_sub1"/>
</dbReference>
<protein>
    <submittedName>
        <fullName evidence="7">FAD binding domain-containing protein</fullName>
    </submittedName>
</protein>
<feature type="chain" id="PRO_5003853372" evidence="5">
    <location>
        <begin position="27"/>
        <end position="522"/>
    </location>
</feature>
<dbReference type="PANTHER" id="PTHR42973">
    <property type="entry name" value="BINDING OXIDOREDUCTASE, PUTATIVE (AFU_ORTHOLOGUE AFUA_1G17690)-RELATED"/>
    <property type="match status" value="1"/>
</dbReference>
<keyword evidence="2" id="KW-0285">Flavoprotein</keyword>
<dbReference type="Proteomes" id="UP000006753">
    <property type="component" value="Unassembled WGS sequence"/>
</dbReference>
<organism evidence="7 8">
    <name type="scientific">Marssonina brunnea f. sp. multigermtubi (strain MB_m1)</name>
    <name type="common">Marssonina leaf spot fungus</name>
    <dbReference type="NCBI Taxonomy" id="1072389"/>
    <lineage>
        <taxon>Eukaryota</taxon>
        <taxon>Fungi</taxon>
        <taxon>Dikarya</taxon>
        <taxon>Ascomycota</taxon>
        <taxon>Pezizomycotina</taxon>
        <taxon>Leotiomycetes</taxon>
        <taxon>Helotiales</taxon>
        <taxon>Drepanopezizaceae</taxon>
        <taxon>Drepanopeziza</taxon>
    </lineage>
</organism>
<dbReference type="GeneID" id="18760199"/>
<dbReference type="InterPro" id="IPR006094">
    <property type="entry name" value="Oxid_FAD_bind_N"/>
</dbReference>
<dbReference type="KEGG" id="mbe:MBM_04264"/>
<evidence type="ECO:0000256" key="1">
    <source>
        <dbReference type="ARBA" id="ARBA00005466"/>
    </source>
</evidence>